<dbReference type="InterPro" id="IPR020821">
    <property type="entry name" value="ENPP1-3/EXOG-like_nuc-like"/>
</dbReference>
<proteinExistence type="predicted"/>
<name>A0A4Z2GLL2_9TELE</name>
<dbReference type="GO" id="GO:0004519">
    <property type="term" value="F:endonuclease activity"/>
    <property type="evidence" value="ECO:0007669"/>
    <property type="project" value="UniProtKB-KW"/>
</dbReference>
<dbReference type="PANTHER" id="PTHR21472">
    <property type="entry name" value="ENDONUCLEASE DOMAIN-CONTAINING 1 PROTEIN ENDOD1"/>
    <property type="match status" value="1"/>
</dbReference>
<dbReference type="PANTHER" id="PTHR21472:SF18">
    <property type="entry name" value="ENDONUCLEASE DOMAIN-CONTAINING 1 PROTEIN"/>
    <property type="match status" value="1"/>
</dbReference>
<dbReference type="SUPFAM" id="SSF54060">
    <property type="entry name" value="His-Me finger endonucleases"/>
    <property type="match status" value="1"/>
</dbReference>
<evidence type="ECO:0000259" key="3">
    <source>
        <dbReference type="SMART" id="SM00892"/>
    </source>
</evidence>
<dbReference type="Pfam" id="PF01223">
    <property type="entry name" value="Endonuclease_NS"/>
    <property type="match status" value="1"/>
</dbReference>
<keyword evidence="4" id="KW-0540">Nuclease</keyword>
<dbReference type="GO" id="GO:0003676">
    <property type="term" value="F:nucleic acid binding"/>
    <property type="evidence" value="ECO:0007669"/>
    <property type="project" value="InterPro"/>
</dbReference>
<dbReference type="InterPro" id="IPR001604">
    <property type="entry name" value="Endo_G_ENPP1-like_dom"/>
</dbReference>
<dbReference type="InterPro" id="IPR044929">
    <property type="entry name" value="DNA/RNA_non-sp_Endonuclease_sf"/>
</dbReference>
<keyword evidence="4" id="KW-0378">Hydrolase</keyword>
<feature type="region of interest" description="Disordered" evidence="1">
    <location>
        <begin position="1"/>
        <end position="33"/>
    </location>
</feature>
<protein>
    <submittedName>
        <fullName evidence="4">Endonuclease domain-containing 1 protein</fullName>
    </submittedName>
</protein>
<dbReference type="InterPro" id="IPR044925">
    <property type="entry name" value="His-Me_finger_sf"/>
</dbReference>
<feature type="domain" description="ENPP1-3/EXOG-like endonuclease/phosphodiesterase" evidence="2">
    <location>
        <begin position="88"/>
        <end position="320"/>
    </location>
</feature>
<keyword evidence="4" id="KW-0255">Endonuclease</keyword>
<dbReference type="SMART" id="SM00477">
    <property type="entry name" value="NUC"/>
    <property type="match status" value="1"/>
</dbReference>
<accession>A0A4Z2GLL2</accession>
<evidence type="ECO:0000259" key="2">
    <source>
        <dbReference type="SMART" id="SM00477"/>
    </source>
</evidence>
<gene>
    <name evidence="4" type="primary">Endod1_1</name>
    <name evidence="4" type="ORF">EYF80_036090</name>
</gene>
<dbReference type="OrthoDB" id="69221at2759"/>
<dbReference type="GO" id="GO:0016787">
    <property type="term" value="F:hydrolase activity"/>
    <property type="evidence" value="ECO:0007669"/>
    <property type="project" value="InterPro"/>
</dbReference>
<organism evidence="4 5">
    <name type="scientific">Liparis tanakae</name>
    <name type="common">Tanaka's snailfish</name>
    <dbReference type="NCBI Taxonomy" id="230148"/>
    <lineage>
        <taxon>Eukaryota</taxon>
        <taxon>Metazoa</taxon>
        <taxon>Chordata</taxon>
        <taxon>Craniata</taxon>
        <taxon>Vertebrata</taxon>
        <taxon>Euteleostomi</taxon>
        <taxon>Actinopterygii</taxon>
        <taxon>Neopterygii</taxon>
        <taxon>Teleostei</taxon>
        <taxon>Neoteleostei</taxon>
        <taxon>Acanthomorphata</taxon>
        <taxon>Eupercaria</taxon>
        <taxon>Perciformes</taxon>
        <taxon>Cottioidei</taxon>
        <taxon>Cottales</taxon>
        <taxon>Liparidae</taxon>
        <taxon>Liparis</taxon>
    </lineage>
</organism>
<feature type="domain" description="DNA/RNA non-specific endonuclease/pyrophosphatase/phosphodiesterase" evidence="3">
    <location>
        <begin position="87"/>
        <end position="292"/>
    </location>
</feature>
<keyword evidence="5" id="KW-1185">Reference proteome</keyword>
<sequence>MRNVEKTRTALSEGRHDTSHPDRPPPPDGPSVAMSPRSAVLVLVFTAGCCFMCAADVGDFSPCLQVFYRSWPPKGLEGTPICQRFHNQYRFATLYSRPRRSPWFSAYLYTTPEGKRPKSFWKFEPQLADPGARGNMVPFPPGPVDQNVVDSQAVELDYINSTFSRGHLNPSLHHRSHEDRTATFTLANVVPQKAGSNDGPWKALEQAVNRTLAAHCLGAAHVVTGAMPYRGAGRWLGNRRVAVPEYLWSAYCCPRYSGSLPVELREAFPTYAAIGRNDRDSGEEIVPVSPAAKEQFRGFDVRTMTLETLEGHLGDRLGGAVRVFYEQCSGSD</sequence>
<evidence type="ECO:0000313" key="5">
    <source>
        <dbReference type="Proteomes" id="UP000314294"/>
    </source>
</evidence>
<evidence type="ECO:0000256" key="1">
    <source>
        <dbReference type="SAM" id="MobiDB-lite"/>
    </source>
</evidence>
<comment type="caution">
    <text evidence="4">The sequence shown here is derived from an EMBL/GenBank/DDBJ whole genome shotgun (WGS) entry which is preliminary data.</text>
</comment>
<feature type="compositionally biased region" description="Basic and acidic residues" evidence="1">
    <location>
        <begin position="1"/>
        <end position="25"/>
    </location>
</feature>
<dbReference type="GO" id="GO:0046872">
    <property type="term" value="F:metal ion binding"/>
    <property type="evidence" value="ECO:0007669"/>
    <property type="project" value="InterPro"/>
</dbReference>
<dbReference type="SMART" id="SM00892">
    <property type="entry name" value="Endonuclease_NS"/>
    <property type="match status" value="1"/>
</dbReference>
<dbReference type="InterPro" id="IPR039015">
    <property type="entry name" value="ENDOD1"/>
</dbReference>
<dbReference type="Gene3D" id="3.40.570.10">
    <property type="entry name" value="Extracellular Endonuclease, subunit A"/>
    <property type="match status" value="1"/>
</dbReference>
<dbReference type="AlphaFoldDB" id="A0A4Z2GLL2"/>
<dbReference type="Proteomes" id="UP000314294">
    <property type="component" value="Unassembled WGS sequence"/>
</dbReference>
<evidence type="ECO:0000313" key="4">
    <source>
        <dbReference type="EMBL" id="TNN53684.1"/>
    </source>
</evidence>
<dbReference type="EMBL" id="SRLO01000508">
    <property type="protein sequence ID" value="TNN53684.1"/>
    <property type="molecule type" value="Genomic_DNA"/>
</dbReference>
<reference evidence="4 5" key="1">
    <citation type="submission" date="2019-03" db="EMBL/GenBank/DDBJ databases">
        <title>First draft genome of Liparis tanakae, snailfish: a comprehensive survey of snailfish specific genes.</title>
        <authorList>
            <person name="Kim W."/>
            <person name="Song I."/>
            <person name="Jeong J.-H."/>
            <person name="Kim D."/>
            <person name="Kim S."/>
            <person name="Ryu S."/>
            <person name="Song J.Y."/>
            <person name="Lee S.K."/>
        </authorList>
    </citation>
    <scope>NUCLEOTIDE SEQUENCE [LARGE SCALE GENOMIC DNA]</scope>
    <source>
        <tissue evidence="4">Muscle</tissue>
    </source>
</reference>